<dbReference type="InterPro" id="IPR008969">
    <property type="entry name" value="CarboxyPept-like_regulatory"/>
</dbReference>
<dbReference type="Proteomes" id="UP001249959">
    <property type="component" value="Unassembled WGS sequence"/>
</dbReference>
<dbReference type="RefSeq" id="WP_315574388.1">
    <property type="nucleotide sequence ID" value="NZ_JARDXH010000001.1"/>
</dbReference>
<evidence type="ECO:0000313" key="1">
    <source>
        <dbReference type="EMBL" id="MDU0809222.1"/>
    </source>
</evidence>
<organism evidence="1 2">
    <name type="scientific">Aquirufa regiilacus</name>
    <dbReference type="NCBI Taxonomy" id="3024868"/>
    <lineage>
        <taxon>Bacteria</taxon>
        <taxon>Pseudomonadati</taxon>
        <taxon>Bacteroidota</taxon>
        <taxon>Cytophagia</taxon>
        <taxon>Cytophagales</taxon>
        <taxon>Flectobacillaceae</taxon>
        <taxon>Aquirufa</taxon>
    </lineage>
</organism>
<comment type="caution">
    <text evidence="1">The sequence shown here is derived from an EMBL/GenBank/DDBJ whole genome shotgun (WGS) entry which is preliminary data.</text>
</comment>
<dbReference type="SUPFAM" id="SSF49464">
    <property type="entry name" value="Carboxypeptidase regulatory domain-like"/>
    <property type="match status" value="1"/>
</dbReference>
<dbReference type="Gene3D" id="2.60.40.1120">
    <property type="entry name" value="Carboxypeptidase-like, regulatory domain"/>
    <property type="match status" value="1"/>
</dbReference>
<accession>A0ABU3TTM9</accession>
<dbReference type="EMBL" id="JAVNWW010000004">
    <property type="protein sequence ID" value="MDU0809222.1"/>
    <property type="molecule type" value="Genomic_DNA"/>
</dbReference>
<name>A0ABU3TTM9_9BACT</name>
<protein>
    <submittedName>
        <fullName evidence="1">Carboxypeptidase-like regulatory domain-containing protein</fullName>
    </submittedName>
</protein>
<gene>
    <name evidence="1" type="ORF">PQG45_09270</name>
</gene>
<keyword evidence="2" id="KW-1185">Reference proteome</keyword>
<evidence type="ECO:0000313" key="2">
    <source>
        <dbReference type="Proteomes" id="UP001249959"/>
    </source>
</evidence>
<dbReference type="Pfam" id="PF13715">
    <property type="entry name" value="CarbopepD_reg_2"/>
    <property type="match status" value="1"/>
</dbReference>
<sequence>MKLLFCLLLSCTLLAQEKYRISGNVRDAKTGMGIPGVNVYLEGSTFGAQADSLGNFHLNRIPTGRYRIVASFVGYKTKIQQVELWKASKALNISLEEDNQTLDEVRVSSSRDKTWEKHIRTFEKAFLGDSYNSKEVQIRNKEVVNFEEDDGRLIAKATSPLIIENQSLGYKITYTLDRLEKTRDLTSFRGLARFELIRPWTLRQQKRWDENRKEAYLGSLSHFLQALMENDLESAGFNAYLLKPGIQNTSEGRRGFFFDISTTRHFPFQSAELIKPYPGSELFYLDTQNAIELVYNQRRVLRPVFPDAPYPYTILIPKGLVLLSPSGNLMDPFSLEMRGDMGRIGMAELLPLDYTP</sequence>
<proteinExistence type="predicted"/>
<reference evidence="1 2" key="1">
    <citation type="submission" date="2023-09" db="EMBL/GenBank/DDBJ databases">
        <title>Aquirufa genomes.</title>
        <authorList>
            <person name="Pitt A."/>
        </authorList>
    </citation>
    <scope>NUCLEOTIDE SEQUENCE [LARGE SCALE GENOMIC DNA]</scope>
    <source>
        <strain evidence="1 2">LEOWEIH-7C</strain>
    </source>
</reference>